<organism evidence="3 4">
    <name type="scientific">Ochrobactrum quorumnocens</name>
    <dbReference type="NCBI Taxonomy" id="271865"/>
    <lineage>
        <taxon>Bacteria</taxon>
        <taxon>Pseudomonadati</taxon>
        <taxon>Pseudomonadota</taxon>
        <taxon>Alphaproteobacteria</taxon>
        <taxon>Hyphomicrobiales</taxon>
        <taxon>Brucellaceae</taxon>
        <taxon>Brucella/Ochrobactrum group</taxon>
        <taxon>Ochrobactrum</taxon>
    </lineage>
</organism>
<feature type="domain" description="Trimeric autotransporter adhesin YadA-like stalk" evidence="2">
    <location>
        <begin position="304"/>
        <end position="344"/>
    </location>
</feature>
<comment type="caution">
    <text evidence="3">The sequence shown here is derived from an EMBL/GenBank/DDBJ whole genome shotgun (WGS) entry which is preliminary data.</text>
</comment>
<dbReference type="InterPro" id="IPR011049">
    <property type="entry name" value="Serralysin-like_metalloprot_C"/>
</dbReference>
<dbReference type="Pfam" id="PF05662">
    <property type="entry name" value="YadA_stalk"/>
    <property type="match status" value="1"/>
</dbReference>
<dbReference type="Proteomes" id="UP000327108">
    <property type="component" value="Unassembled WGS sequence"/>
</dbReference>
<proteinExistence type="predicted"/>
<sequence>MAHRVIGLVRRRIGIGLLGPRENVAIKVTAPQKIMGPLLSHSIHMSAPIGLLCVSLIAGPGEVWAAKVDVSFPSGVMNTCVSTASNTVFRSNPGNTTNATQGGVIGASGSGTYGWVSGCGTTGQGLGYTVLGSFANGGNFTGVTAVGLASNAGANFATAVGVESAATGVASSAYGAGSIASANNAISIGGGGAAILGANLSTRATANGAIAIGINNTSGAAATAVNAIALGPQSVASTDGAVAIGLASAANGNLGDIALGSNSMTQLVVNTTGTNINGASYSFAGSNATSTLSIGSSNAPRTMTNLAAGRLSGASTDAINGSQLFSTNQAVEAVGSRVTQNEGDIANLQTGLATTNTNVTNLGNRVTTVDDRVTNLSQTIGSGAIGLVRQNGADAQLTVGAETGGANVNMAGT</sequence>
<dbReference type="GO" id="GO:0019867">
    <property type="term" value="C:outer membrane"/>
    <property type="evidence" value="ECO:0007669"/>
    <property type="project" value="InterPro"/>
</dbReference>
<evidence type="ECO:0000313" key="3">
    <source>
        <dbReference type="EMBL" id="KAA9353282.1"/>
    </source>
</evidence>
<evidence type="ECO:0000259" key="1">
    <source>
        <dbReference type="Pfam" id="PF05658"/>
    </source>
</evidence>
<dbReference type="Gene3D" id="1.20.5.340">
    <property type="match status" value="1"/>
</dbReference>
<protein>
    <submittedName>
        <fullName evidence="3">Uncharacterized protein</fullName>
    </submittedName>
</protein>
<gene>
    <name evidence="3" type="ORF">F3W84_23310</name>
</gene>
<dbReference type="InterPro" id="IPR008635">
    <property type="entry name" value="Coiled_stalk_dom"/>
</dbReference>
<evidence type="ECO:0000259" key="2">
    <source>
        <dbReference type="Pfam" id="PF05662"/>
    </source>
</evidence>
<dbReference type="EMBL" id="VYXQ01000041">
    <property type="protein sequence ID" value="KAA9353282.1"/>
    <property type="molecule type" value="Genomic_DNA"/>
</dbReference>
<feature type="domain" description="Trimeric autotransporter adhesin YadA-like head" evidence="1">
    <location>
        <begin position="222"/>
        <end position="245"/>
    </location>
</feature>
<evidence type="ECO:0000313" key="4">
    <source>
        <dbReference type="Proteomes" id="UP000327108"/>
    </source>
</evidence>
<keyword evidence="4" id="KW-1185">Reference proteome</keyword>
<name>A0A5N1JJH8_9HYPH</name>
<dbReference type="Pfam" id="PF05658">
    <property type="entry name" value="YadA_head"/>
    <property type="match status" value="1"/>
</dbReference>
<dbReference type="SUPFAM" id="SSF101967">
    <property type="entry name" value="Adhesin YadA, collagen-binding domain"/>
    <property type="match status" value="1"/>
</dbReference>
<dbReference type="Gene3D" id="2.150.10.10">
    <property type="entry name" value="Serralysin-like metalloprotease, C-terminal"/>
    <property type="match status" value="1"/>
</dbReference>
<feature type="non-terminal residue" evidence="3">
    <location>
        <position position="413"/>
    </location>
</feature>
<dbReference type="AlphaFoldDB" id="A0A5N1JJH8"/>
<dbReference type="InterPro" id="IPR008640">
    <property type="entry name" value="Adhesin_Head_dom"/>
</dbReference>
<reference evidence="3 4" key="1">
    <citation type="submission" date="2019-09" db="EMBL/GenBank/DDBJ databases">
        <title>Biological control of the noxious weed angled onion (Allium triquetrum) thwarted by endophytic bacteria in Victoria, Australia.</title>
        <authorList>
            <person name="Tehranchian P."/>
            <person name="Adair R.J."/>
            <person name="Van T.H."/>
            <person name="Morrison P.D."/>
            <person name="Williams H."/>
            <person name="Lawrie A.C."/>
        </authorList>
    </citation>
    <scope>NUCLEOTIDE SEQUENCE [LARGE SCALE GENOMIC DNA]</scope>
    <source>
        <strain evidence="3 4">RPTAtOch1</strain>
    </source>
</reference>
<accession>A0A5N1JJH8</accession>